<keyword evidence="3 7" id="KW-0418">Kinase</keyword>
<dbReference type="InterPro" id="IPR018490">
    <property type="entry name" value="cNMP-bd_dom_sf"/>
</dbReference>
<comment type="caution">
    <text evidence="7">The sequence shown here is derived from an EMBL/GenBank/DDBJ whole genome shotgun (WGS) entry which is preliminary data.</text>
</comment>
<dbReference type="SUPFAM" id="SSF51206">
    <property type="entry name" value="cAMP-binding domain-like"/>
    <property type="match status" value="1"/>
</dbReference>
<dbReference type="CDD" id="cd00038">
    <property type="entry name" value="CAP_ED"/>
    <property type="match status" value="1"/>
</dbReference>
<evidence type="ECO:0000256" key="4">
    <source>
        <dbReference type="ARBA" id="ARBA00023012"/>
    </source>
</evidence>
<dbReference type="PRINTS" id="PR00344">
    <property type="entry name" value="BCTRLSENSOR"/>
</dbReference>
<accession>A0A9W6QRW4</accession>
<evidence type="ECO:0000259" key="6">
    <source>
        <dbReference type="PROSITE" id="PS50109"/>
    </source>
</evidence>
<dbReference type="AlphaFoldDB" id="A0A9W6QRW4"/>
<evidence type="ECO:0000256" key="3">
    <source>
        <dbReference type="ARBA" id="ARBA00022777"/>
    </source>
</evidence>
<protein>
    <recommendedName>
        <fullName evidence="2">histidine kinase</fullName>
        <ecNumber evidence="2">2.7.13.3</ecNumber>
    </recommendedName>
</protein>
<reference evidence="7" key="1">
    <citation type="submission" date="2023-02" db="EMBL/GenBank/DDBJ databases">
        <title>Actinokineospora globicatena NBRC 15670.</title>
        <authorList>
            <person name="Ichikawa N."/>
            <person name="Sato H."/>
            <person name="Tonouchi N."/>
        </authorList>
    </citation>
    <scope>NUCLEOTIDE SEQUENCE</scope>
    <source>
        <strain evidence="7">NBRC 15670</strain>
    </source>
</reference>
<dbReference type="Gene3D" id="3.30.565.10">
    <property type="entry name" value="Histidine kinase-like ATPase, C-terminal domain"/>
    <property type="match status" value="1"/>
</dbReference>
<proteinExistence type="predicted"/>
<dbReference type="InterPro" id="IPR004358">
    <property type="entry name" value="Sig_transdc_His_kin-like_C"/>
</dbReference>
<dbReference type="SUPFAM" id="SSF55874">
    <property type="entry name" value="ATPase domain of HSP90 chaperone/DNA topoisomerase II/histidine kinase"/>
    <property type="match status" value="1"/>
</dbReference>
<dbReference type="PROSITE" id="PS50109">
    <property type="entry name" value="HIS_KIN"/>
    <property type="match status" value="1"/>
</dbReference>
<dbReference type="RefSeq" id="WP_285611817.1">
    <property type="nucleotide sequence ID" value="NZ_BSSD01000006.1"/>
</dbReference>
<organism evidence="7 8">
    <name type="scientific">Actinokineospora globicatena</name>
    <dbReference type="NCBI Taxonomy" id="103729"/>
    <lineage>
        <taxon>Bacteria</taxon>
        <taxon>Bacillati</taxon>
        <taxon>Actinomycetota</taxon>
        <taxon>Actinomycetes</taxon>
        <taxon>Pseudonocardiales</taxon>
        <taxon>Pseudonocardiaceae</taxon>
        <taxon>Actinokineospora</taxon>
    </lineage>
</organism>
<dbReference type="Gene3D" id="2.60.120.10">
    <property type="entry name" value="Jelly Rolls"/>
    <property type="match status" value="1"/>
</dbReference>
<keyword evidence="3 7" id="KW-0808">Transferase</keyword>
<evidence type="ECO:0000259" key="5">
    <source>
        <dbReference type="PROSITE" id="PS50042"/>
    </source>
</evidence>
<name>A0A9W6QRW4_9PSEU</name>
<evidence type="ECO:0000313" key="8">
    <source>
        <dbReference type="Proteomes" id="UP001165042"/>
    </source>
</evidence>
<dbReference type="EC" id="2.7.13.3" evidence="2"/>
<dbReference type="SMART" id="SM00387">
    <property type="entry name" value="HATPase_c"/>
    <property type="match status" value="1"/>
</dbReference>
<gene>
    <name evidence="7" type="ORF">Aglo03_42900</name>
</gene>
<dbReference type="GO" id="GO:0004673">
    <property type="term" value="F:protein histidine kinase activity"/>
    <property type="evidence" value="ECO:0007669"/>
    <property type="project" value="UniProtKB-EC"/>
</dbReference>
<evidence type="ECO:0000256" key="2">
    <source>
        <dbReference type="ARBA" id="ARBA00012438"/>
    </source>
</evidence>
<feature type="domain" description="Histidine kinase" evidence="6">
    <location>
        <begin position="272"/>
        <end position="468"/>
    </location>
</feature>
<dbReference type="EMBL" id="BSSD01000006">
    <property type="protein sequence ID" value="GLW93474.1"/>
    <property type="molecule type" value="Genomic_DNA"/>
</dbReference>
<dbReference type="Pfam" id="PF02518">
    <property type="entry name" value="HATPase_c"/>
    <property type="match status" value="1"/>
</dbReference>
<dbReference type="InterPro" id="IPR005467">
    <property type="entry name" value="His_kinase_dom"/>
</dbReference>
<keyword evidence="8" id="KW-1185">Reference proteome</keyword>
<dbReference type="PANTHER" id="PTHR43065">
    <property type="entry name" value="SENSOR HISTIDINE KINASE"/>
    <property type="match status" value="1"/>
</dbReference>
<dbReference type="InterPro" id="IPR003594">
    <property type="entry name" value="HATPase_dom"/>
</dbReference>
<dbReference type="PANTHER" id="PTHR43065:SF48">
    <property type="entry name" value="HISTIDINE KINASE"/>
    <property type="match status" value="1"/>
</dbReference>
<dbReference type="InterPro" id="IPR014710">
    <property type="entry name" value="RmlC-like_jellyroll"/>
</dbReference>
<dbReference type="PROSITE" id="PS50042">
    <property type="entry name" value="CNMP_BINDING_3"/>
    <property type="match status" value="1"/>
</dbReference>
<feature type="domain" description="Cyclic nucleotide-binding" evidence="5">
    <location>
        <begin position="11"/>
        <end position="116"/>
    </location>
</feature>
<dbReference type="Gene3D" id="1.10.287.130">
    <property type="match status" value="1"/>
</dbReference>
<evidence type="ECO:0000256" key="1">
    <source>
        <dbReference type="ARBA" id="ARBA00000085"/>
    </source>
</evidence>
<keyword evidence="4" id="KW-0902">Two-component regulatory system</keyword>
<dbReference type="GO" id="GO:0000160">
    <property type="term" value="P:phosphorelay signal transduction system"/>
    <property type="evidence" value="ECO:0007669"/>
    <property type="project" value="UniProtKB-KW"/>
</dbReference>
<dbReference type="InterPro" id="IPR000595">
    <property type="entry name" value="cNMP-bd_dom"/>
</dbReference>
<dbReference type="SMART" id="SM00100">
    <property type="entry name" value="cNMP"/>
    <property type="match status" value="1"/>
</dbReference>
<sequence length="469" mass="50646">MTPDEIRGLFLFESLDDEQLAWLAEHGVVETNAAGTEVLAEGDPATCFFVLLDGTVSLLRTIGGERAEISRTDHRGAYFGATQAYLQDDVTSRRVYLMTVVAVTDVRMLQLPAAEFGPAVRSWFPMGVHLLEGLFWGMQATQAVVSQRERLLALGSLTAGLTHELNNPAAAAVRATAALRERVAGMRHKLSLLASGTLDPATLPALVRLQEEAVERVAKAPRLSPMEASDREDELADWLTDHGIAGGWDLAPVLVAGGLDVTWLATAVGTCPVTATEAAVRWLAYTVETEALINEIEDSTTRVSTLVGAAKQYSQLDRAPFQVVDVHDLLDATLVMLGGKFGTGVQVHKEYDRSVPLLPGYAAELNQVWTNLIDNALAAMNGSGVLTLRTSHSEGRLLVEIADTGSGIPPEVVSRVFEPFFTTKPVGEGTGLGLDISWRIVVAKHHGDIRVESEPGDTRFRVWLPLTQP</sequence>
<dbReference type="Pfam" id="PF00027">
    <property type="entry name" value="cNMP_binding"/>
    <property type="match status" value="1"/>
</dbReference>
<dbReference type="InterPro" id="IPR036890">
    <property type="entry name" value="HATPase_C_sf"/>
</dbReference>
<evidence type="ECO:0000313" key="7">
    <source>
        <dbReference type="EMBL" id="GLW93474.1"/>
    </source>
</evidence>
<comment type="catalytic activity">
    <reaction evidence="1">
        <text>ATP + protein L-histidine = ADP + protein N-phospho-L-histidine.</text>
        <dbReference type="EC" id="2.7.13.3"/>
    </reaction>
</comment>
<dbReference type="Proteomes" id="UP001165042">
    <property type="component" value="Unassembled WGS sequence"/>
</dbReference>